<evidence type="ECO:0008006" key="3">
    <source>
        <dbReference type="Google" id="ProtNLM"/>
    </source>
</evidence>
<dbReference type="GeneID" id="41601758"/>
<dbReference type="KEGG" id="mthr:MSTHT_0241"/>
<organism evidence="1 2">
    <name type="scientific">Methanosarcina thermophila (strain ATCC 43570 / DSM 1825 / OCM 12 / VKM B-1830 / TM-1)</name>
    <dbReference type="NCBI Taxonomy" id="523844"/>
    <lineage>
        <taxon>Archaea</taxon>
        <taxon>Methanobacteriati</taxon>
        <taxon>Methanobacteriota</taxon>
        <taxon>Stenosarchaea group</taxon>
        <taxon>Methanomicrobia</taxon>
        <taxon>Methanosarcinales</taxon>
        <taxon>Methanosarcinaceae</taxon>
        <taxon>Methanosarcina</taxon>
    </lineage>
</organism>
<dbReference type="HOGENOM" id="CLU_1014141_0_0_2"/>
<evidence type="ECO:0000313" key="1">
    <source>
        <dbReference type="EMBL" id="AKB11999.1"/>
    </source>
</evidence>
<gene>
    <name evidence="1" type="ORF">MSTHT_0241</name>
</gene>
<evidence type="ECO:0000313" key="2">
    <source>
        <dbReference type="Proteomes" id="UP000066529"/>
    </source>
</evidence>
<name>A0A0E3H8A2_METTT</name>
<dbReference type="EMBL" id="CP009501">
    <property type="protein sequence ID" value="AKB11999.1"/>
    <property type="molecule type" value="Genomic_DNA"/>
</dbReference>
<proteinExistence type="predicted"/>
<dbReference type="OrthoDB" id="148092at2157"/>
<dbReference type="AlphaFoldDB" id="A0A0E3H8A2"/>
<sequence>MEILECSIIDIAPTIATLLKIPMVPPAGRPIRAVETYAQERGCKRAAVIIVVDSLGYSLYKHLSKLMIKLSELAEKGILFRCKSVASTTSPAIASIFTGYPPEMHNVYSTQDIYTERAKDSENPKLKSIMEWAYRAGMKASAVIEYEGAESFRGRIRDFYGVPDSEDILDYDLQITNYAVRALKEKPDILAVHLRALDRFSHRAESWEELKKAAKAVDENLGEIFRNAEKGTIFFICGDHAIHGGEKWLKNAEGEDIKNHRENIVALIVACKQEV</sequence>
<dbReference type="Proteomes" id="UP000066529">
    <property type="component" value="Chromosome"/>
</dbReference>
<accession>A0A0E3H8A2</accession>
<dbReference type="SUPFAM" id="SSF53649">
    <property type="entry name" value="Alkaline phosphatase-like"/>
    <property type="match status" value="1"/>
</dbReference>
<dbReference type="InterPro" id="IPR017850">
    <property type="entry name" value="Alkaline_phosphatase_core_sf"/>
</dbReference>
<protein>
    <recommendedName>
        <fullName evidence="3">Sulfatase</fullName>
    </recommendedName>
</protein>
<dbReference type="Gene3D" id="3.40.720.10">
    <property type="entry name" value="Alkaline Phosphatase, subunit A"/>
    <property type="match status" value="1"/>
</dbReference>
<dbReference type="RefSeq" id="WP_048166248.1">
    <property type="nucleotide sequence ID" value="NZ_CP009501.1"/>
</dbReference>
<reference evidence="1 2" key="1">
    <citation type="submission" date="2014-07" db="EMBL/GenBank/DDBJ databases">
        <title>Methanogenic archaea and the global carbon cycle.</title>
        <authorList>
            <person name="Henriksen J.R."/>
            <person name="Luke J."/>
            <person name="Reinhart S."/>
            <person name="Benedict M.N."/>
            <person name="Youngblut N.D."/>
            <person name="Metcalf M.E."/>
            <person name="Whitaker R.J."/>
            <person name="Metcalf W.W."/>
        </authorList>
    </citation>
    <scope>NUCLEOTIDE SEQUENCE [LARGE SCALE GENOMIC DNA]</scope>
    <source>
        <strain evidence="2">ATCC 43570 / DSM 1825 / OCM 12 / VKM B-1830 / TM-1</strain>
    </source>
</reference>
<dbReference type="InterPro" id="IPR002591">
    <property type="entry name" value="Phosphodiest/P_Trfase"/>
</dbReference>
<dbReference type="PATRIC" id="fig|523844.20.peg.313"/>
<dbReference type="Pfam" id="PF01663">
    <property type="entry name" value="Phosphodiest"/>
    <property type="match status" value="1"/>
</dbReference>